<evidence type="ECO:0000313" key="2">
    <source>
        <dbReference type="Proteomes" id="UP001059663"/>
    </source>
</evidence>
<accession>A0AC61U2U6</accession>
<dbReference type="Proteomes" id="UP001059663">
    <property type="component" value="Chromosome"/>
</dbReference>
<proteinExistence type="predicted"/>
<sequence>MLAGISALRMGAGRLHLATAQGVATQVAVAVPECGTTGLPQDDYGAVTGEDCGVLLEKELSRADAVLVGLGLSDAEGSARLLHEMVKVLPEGTPIVLDAFAATTLPDVPAQIARVLAGRLVLTPNSSELARLVDRDTLSEDDVVDAALTVARRFGAVVGCGTWIVADGDVWQVTTGDTGLGTSGSGDVVAGAAVGLLSRGAGLVQSLVWAKYVHAAAGDALAARFGRVGYLASEIPPQLPLVPGTLRGD</sequence>
<protein>
    <submittedName>
        <fullName evidence="1">NAD(P)H-hydrate dehydratase</fullName>
    </submittedName>
</protein>
<gene>
    <name evidence="1" type="ORF">LP422_18110</name>
</gene>
<name>A0AC61U2U6_9MICO</name>
<dbReference type="EMBL" id="CP087977">
    <property type="protein sequence ID" value="UUZ44345.1"/>
    <property type="molecule type" value="Genomic_DNA"/>
</dbReference>
<evidence type="ECO:0000313" key="1">
    <source>
        <dbReference type="EMBL" id="UUZ44345.1"/>
    </source>
</evidence>
<reference evidence="1" key="1">
    <citation type="submission" date="2021-11" db="EMBL/GenBank/DDBJ databases">
        <title>Study of the species diversity of bacterial strains isolated from a unique natural object - Shulgan-Tash cave (Bashkiria).</title>
        <authorList>
            <person name="Sazanova A.L."/>
            <person name="Chirak E.R."/>
            <person name="Safronova V.I."/>
        </authorList>
    </citation>
    <scope>NUCLEOTIDE SEQUENCE</scope>
    <source>
        <strain evidence="1">P1</strain>
    </source>
</reference>
<organism evidence="1 2">
    <name type="scientific">Janibacter limosus</name>
    <dbReference type="NCBI Taxonomy" id="53458"/>
    <lineage>
        <taxon>Bacteria</taxon>
        <taxon>Bacillati</taxon>
        <taxon>Actinomycetota</taxon>
        <taxon>Actinomycetes</taxon>
        <taxon>Micrococcales</taxon>
        <taxon>Intrasporangiaceae</taxon>
        <taxon>Janibacter</taxon>
    </lineage>
</organism>